<dbReference type="GO" id="GO:0012505">
    <property type="term" value="C:endomembrane system"/>
    <property type="evidence" value="ECO:0007669"/>
    <property type="project" value="UniProtKB-SubCell"/>
</dbReference>
<dbReference type="GO" id="GO:0005384">
    <property type="term" value="F:manganese ion transmembrane transporter activity"/>
    <property type="evidence" value="ECO:0007669"/>
    <property type="project" value="InterPro"/>
</dbReference>
<dbReference type="PANTHER" id="PTHR31851">
    <property type="entry name" value="FE(2+)/MN(2+) TRANSPORTER PCL1"/>
    <property type="match status" value="1"/>
</dbReference>
<dbReference type="CDD" id="cd01044">
    <property type="entry name" value="Ferritin_CCC1_N"/>
    <property type="match status" value="1"/>
</dbReference>
<feature type="transmembrane region" description="Helical" evidence="6">
    <location>
        <begin position="360"/>
        <end position="381"/>
    </location>
</feature>
<keyword evidence="2 6" id="KW-0812">Transmembrane</keyword>
<feature type="compositionally biased region" description="Basic and acidic residues" evidence="5">
    <location>
        <begin position="270"/>
        <end position="284"/>
    </location>
</feature>
<proteinExistence type="predicted"/>
<dbReference type="CDD" id="cd02433">
    <property type="entry name" value="Nodulin-21_like_2"/>
    <property type="match status" value="1"/>
</dbReference>
<evidence type="ECO:0000256" key="5">
    <source>
        <dbReference type="SAM" id="MobiDB-lite"/>
    </source>
</evidence>
<evidence type="ECO:0000256" key="6">
    <source>
        <dbReference type="SAM" id="Phobius"/>
    </source>
</evidence>
<evidence type="ECO:0000256" key="2">
    <source>
        <dbReference type="ARBA" id="ARBA00022692"/>
    </source>
</evidence>
<accession>A0A6N2S515</accession>
<dbReference type="InterPro" id="IPR008217">
    <property type="entry name" value="Ccc1_fam"/>
</dbReference>
<dbReference type="EMBL" id="CACRSM010000002">
    <property type="protein sequence ID" value="VYS86965.1"/>
    <property type="molecule type" value="Genomic_DNA"/>
</dbReference>
<evidence type="ECO:0000256" key="1">
    <source>
        <dbReference type="ARBA" id="ARBA00004127"/>
    </source>
</evidence>
<reference evidence="7" key="1">
    <citation type="submission" date="2019-11" db="EMBL/GenBank/DDBJ databases">
        <authorList>
            <person name="Feng L."/>
        </authorList>
    </citation>
    <scope>NUCLEOTIDE SEQUENCE</scope>
    <source>
        <strain evidence="7">AodontolyticusLFYP35</strain>
    </source>
</reference>
<feature type="transmembrane region" description="Helical" evidence="6">
    <location>
        <begin position="295"/>
        <end position="318"/>
    </location>
</feature>
<name>A0A6N2S515_9ACTO</name>
<feature type="transmembrane region" description="Helical" evidence="6">
    <location>
        <begin position="324"/>
        <end position="348"/>
    </location>
</feature>
<dbReference type="AlphaFoldDB" id="A0A6N2S515"/>
<gene>
    <name evidence="7" type="ORF">AOLFYP35_00631</name>
</gene>
<dbReference type="SUPFAM" id="SSF47240">
    <property type="entry name" value="Ferritin-like"/>
    <property type="match status" value="1"/>
</dbReference>
<evidence type="ECO:0000256" key="3">
    <source>
        <dbReference type="ARBA" id="ARBA00022989"/>
    </source>
</evidence>
<organism evidence="7">
    <name type="scientific">Schaalia odontolytica</name>
    <dbReference type="NCBI Taxonomy" id="1660"/>
    <lineage>
        <taxon>Bacteria</taxon>
        <taxon>Bacillati</taxon>
        <taxon>Actinomycetota</taxon>
        <taxon>Actinomycetes</taxon>
        <taxon>Actinomycetales</taxon>
        <taxon>Actinomycetaceae</taxon>
        <taxon>Schaalia</taxon>
    </lineage>
</organism>
<dbReference type="GO" id="GO:0030026">
    <property type="term" value="P:intracellular manganese ion homeostasis"/>
    <property type="evidence" value="ECO:0007669"/>
    <property type="project" value="InterPro"/>
</dbReference>
<evidence type="ECO:0000313" key="7">
    <source>
        <dbReference type="EMBL" id="VYS86965.1"/>
    </source>
</evidence>
<evidence type="ECO:0000256" key="4">
    <source>
        <dbReference type="ARBA" id="ARBA00023136"/>
    </source>
</evidence>
<keyword evidence="3 6" id="KW-1133">Transmembrane helix</keyword>
<keyword evidence="4 6" id="KW-0472">Membrane</keyword>
<dbReference type="Pfam" id="PF01988">
    <property type="entry name" value="VIT1"/>
    <property type="match status" value="1"/>
</dbReference>
<feature type="transmembrane region" description="Helical" evidence="6">
    <location>
        <begin position="144"/>
        <end position="169"/>
    </location>
</feature>
<comment type="subcellular location">
    <subcellularLocation>
        <location evidence="1">Endomembrane system</location>
        <topology evidence="1">Multi-pass membrane protein</topology>
    </subcellularLocation>
</comment>
<dbReference type="InterPro" id="IPR009078">
    <property type="entry name" value="Ferritin-like_SF"/>
</dbReference>
<sequence>MTDSHHAEKQASRAQIRRWRRYLAEERMEARTYRALAERRTGEERQVLLGLAEAEGRHEEYWLSLLGEHALPAPHPPLRTRISSALAYMFGTIFILAMAQRTEERSSYDDDADVPAAITADEHLHVEVVRSLAQRSRESLAGTFRAAVFGVNDGLVSNLALILGVVGAGMSSHSILTTGVAGLLAGAMSMAAGEWVSVSSQRELLDASIPDPGVDNTLNSVDVDANELALLFRARGEDEESAKRHAADVFAKLAESDRRSGGEAAASADGTERRPIFATHKDEDAGASEEVGTPVGAAASSFICFALGALLPLIPYLFRLDGVLAAGISVVLVGIALMFTGGIVGVLSGRAPAPRAFRQLAVGYGAAGATYLLGLLFGTSVS</sequence>
<feature type="region of interest" description="Disordered" evidence="5">
    <location>
        <begin position="260"/>
        <end position="288"/>
    </location>
</feature>
<dbReference type="InterPro" id="IPR039376">
    <property type="entry name" value="Ferritin_CCC1_N"/>
</dbReference>
<protein>
    <submittedName>
        <fullName evidence="7">VIT family protein</fullName>
    </submittedName>
</protein>